<dbReference type="Proteomes" id="UP000321183">
    <property type="component" value="Chromosome"/>
</dbReference>
<name>A0A510GI67_9RICK</name>
<keyword evidence="2" id="KW-1185">Reference proteome</keyword>
<sequence length="136" mass="15365">MTKWNQDNRGNRTNLIHTGNLEFTNRGKVKFNKDLIGNITTSKANHGEVTFVNTPNIYEVGTVNKRIEKLTFTSNHVRNLHKNIYATQINFDTGTYNVHANPVTIDGNAKINGSTFDLRHDLILNGDVEFSGNITY</sequence>
<evidence type="ECO:0000313" key="2">
    <source>
        <dbReference type="Proteomes" id="UP000321183"/>
    </source>
</evidence>
<dbReference type="AlphaFoldDB" id="A0A510GI67"/>
<reference evidence="1 2" key="1">
    <citation type="submission" date="2019-04" db="EMBL/GenBank/DDBJ databases">
        <title>Draft genome sequence of Rickettsia asiatica Maytaro1284.</title>
        <authorList>
            <person name="Thu M."/>
            <person name="Qiu Y."/>
            <person name="Nakao R."/>
        </authorList>
    </citation>
    <scope>NUCLEOTIDE SEQUENCE [LARGE SCALE GENOMIC DNA]</scope>
    <source>
        <strain evidence="1 2">Maytaro1284</strain>
    </source>
</reference>
<accession>A0A510GI67</accession>
<proteinExistence type="predicted"/>
<gene>
    <name evidence="1" type="ORF">RAS_00600</name>
</gene>
<evidence type="ECO:0000313" key="1">
    <source>
        <dbReference type="EMBL" id="BBJ30951.1"/>
    </source>
</evidence>
<protein>
    <submittedName>
        <fullName evidence="1">Uncharacterized protein</fullName>
    </submittedName>
</protein>
<dbReference type="EMBL" id="AP019563">
    <property type="protein sequence ID" value="BBJ30951.1"/>
    <property type="molecule type" value="Genomic_DNA"/>
</dbReference>
<dbReference type="RefSeq" id="WP_147141267.1">
    <property type="nucleotide sequence ID" value="NZ_AP019563.1"/>
</dbReference>
<dbReference type="KEGG" id="ras:RAS_00600"/>
<organism evidence="1 2">
    <name type="scientific">Rickettsia asiatica</name>
    <dbReference type="NCBI Taxonomy" id="238800"/>
    <lineage>
        <taxon>Bacteria</taxon>
        <taxon>Pseudomonadati</taxon>
        <taxon>Pseudomonadota</taxon>
        <taxon>Alphaproteobacteria</taxon>
        <taxon>Rickettsiales</taxon>
        <taxon>Rickettsiaceae</taxon>
        <taxon>Rickettsieae</taxon>
        <taxon>Rickettsia</taxon>
        <taxon>spotted fever group</taxon>
    </lineage>
</organism>